<sequence>MTVRTLTPADYNTKRRHDYAGTITTRPPETVQVQREVYADGDGKHRAMFASQRGGVELAPINIRD</sequence>
<gene>
    <name evidence="2" type="ORF">F6W96_40840</name>
</gene>
<reference evidence="2 3" key="1">
    <citation type="journal article" date="2019" name="ACS Chem. Biol.">
        <title>Identification and Mobilization of a Cryptic Antibiotic Biosynthesis Gene Locus from a Human-Pathogenic Nocardia Isolate.</title>
        <authorList>
            <person name="Herisse M."/>
            <person name="Ishida K."/>
            <person name="Porter J.L."/>
            <person name="Howden B."/>
            <person name="Hertweck C."/>
            <person name="Stinear T.P."/>
            <person name="Pidot S.J."/>
        </authorList>
    </citation>
    <scope>NUCLEOTIDE SEQUENCE [LARGE SCALE GENOMIC DNA]</scope>
    <source>
        <strain evidence="2 3">AUSMDU00012715</strain>
    </source>
</reference>
<evidence type="ECO:0000256" key="1">
    <source>
        <dbReference type="SAM" id="MobiDB-lite"/>
    </source>
</evidence>
<protein>
    <submittedName>
        <fullName evidence="2">Uncharacterized protein</fullName>
    </submittedName>
</protein>
<dbReference type="EMBL" id="CP046173">
    <property type="protein sequence ID" value="QIS23686.1"/>
    <property type="molecule type" value="Genomic_DNA"/>
</dbReference>
<dbReference type="AlphaFoldDB" id="A0A6G9ZF09"/>
<organism evidence="2 3">
    <name type="scientific">Nocardia terpenica</name>
    <dbReference type="NCBI Taxonomy" id="455432"/>
    <lineage>
        <taxon>Bacteria</taxon>
        <taxon>Bacillati</taxon>
        <taxon>Actinomycetota</taxon>
        <taxon>Actinomycetes</taxon>
        <taxon>Mycobacteriales</taxon>
        <taxon>Nocardiaceae</taxon>
        <taxon>Nocardia</taxon>
    </lineage>
</organism>
<accession>A0A6G9ZF09</accession>
<feature type="region of interest" description="Disordered" evidence="1">
    <location>
        <begin position="1"/>
        <end position="23"/>
    </location>
</feature>
<dbReference type="RefSeq" id="WP_167491004.1">
    <property type="nucleotide sequence ID" value="NZ_CP046173.1"/>
</dbReference>
<dbReference type="Proteomes" id="UP000500953">
    <property type="component" value="Chromosome"/>
</dbReference>
<evidence type="ECO:0000313" key="2">
    <source>
        <dbReference type="EMBL" id="QIS23686.1"/>
    </source>
</evidence>
<name>A0A6G9ZF09_9NOCA</name>
<evidence type="ECO:0000313" key="3">
    <source>
        <dbReference type="Proteomes" id="UP000500953"/>
    </source>
</evidence>
<proteinExistence type="predicted"/>